<evidence type="ECO:0000256" key="1">
    <source>
        <dbReference type="ARBA" id="ARBA00012513"/>
    </source>
</evidence>
<evidence type="ECO:0000259" key="10">
    <source>
        <dbReference type="PROSITE" id="PS50011"/>
    </source>
</evidence>
<keyword evidence="5" id="KW-0418">Kinase</keyword>
<keyword evidence="6" id="KW-0067">ATP-binding</keyword>
<dbReference type="FunFam" id="1.10.510.10:FF:001563">
    <property type="entry name" value="Protein kinase, putative"/>
    <property type="match status" value="1"/>
</dbReference>
<name>G0UTW7_TRYCI</name>
<feature type="domain" description="Protein kinase" evidence="10">
    <location>
        <begin position="1"/>
        <end position="331"/>
    </location>
</feature>
<dbReference type="SMART" id="SM00220">
    <property type="entry name" value="S_TKc"/>
    <property type="match status" value="1"/>
</dbReference>
<dbReference type="PROSITE" id="PS50011">
    <property type="entry name" value="PROTEIN_KINASE_DOM"/>
    <property type="match status" value="1"/>
</dbReference>
<dbReference type="GO" id="GO:0005524">
    <property type="term" value="F:ATP binding"/>
    <property type="evidence" value="ECO:0007669"/>
    <property type="project" value="UniProtKB-KW"/>
</dbReference>
<dbReference type="PANTHER" id="PTHR22967:SF57">
    <property type="entry name" value="AUXILIN, ISOFORM A-RELATED"/>
    <property type="match status" value="1"/>
</dbReference>
<dbReference type="VEuPathDB" id="TriTrypDB:TcIL3000_9_2280"/>
<dbReference type="EMBL" id="HE575322">
    <property type="protein sequence ID" value="CCC92831.1"/>
    <property type="molecule type" value="Genomic_DNA"/>
</dbReference>
<accession>G0UTW7</accession>
<dbReference type="AlphaFoldDB" id="G0UTW7"/>
<keyword evidence="2" id="KW-0723">Serine/threonine-protein kinase</keyword>
<feature type="compositionally biased region" description="Polar residues" evidence="9">
    <location>
        <begin position="556"/>
        <end position="570"/>
    </location>
</feature>
<keyword evidence="4" id="KW-0547">Nucleotide-binding</keyword>
<feature type="compositionally biased region" description="Low complexity" evidence="9">
    <location>
        <begin position="581"/>
        <end position="633"/>
    </location>
</feature>
<protein>
    <recommendedName>
        <fullName evidence="1">non-specific serine/threonine protein kinase</fullName>
        <ecNumber evidence="1">2.7.11.1</ecNumber>
    </recommendedName>
</protein>
<dbReference type="Pfam" id="PF00069">
    <property type="entry name" value="Pkinase"/>
    <property type="match status" value="1"/>
</dbReference>
<dbReference type="SUPFAM" id="SSF56112">
    <property type="entry name" value="Protein kinase-like (PK-like)"/>
    <property type="match status" value="1"/>
</dbReference>
<dbReference type="Gene3D" id="1.10.510.10">
    <property type="entry name" value="Transferase(Phosphotransferase) domain 1"/>
    <property type="match status" value="1"/>
</dbReference>
<dbReference type="InterPro" id="IPR000719">
    <property type="entry name" value="Prot_kinase_dom"/>
</dbReference>
<keyword evidence="3" id="KW-0808">Transferase</keyword>
<evidence type="ECO:0000313" key="11">
    <source>
        <dbReference type="EMBL" id="CCC92831.1"/>
    </source>
</evidence>
<comment type="catalytic activity">
    <reaction evidence="8">
        <text>L-seryl-[protein] + ATP = O-phospho-L-seryl-[protein] + ADP + H(+)</text>
        <dbReference type="Rhea" id="RHEA:17989"/>
        <dbReference type="Rhea" id="RHEA-COMP:9863"/>
        <dbReference type="Rhea" id="RHEA-COMP:11604"/>
        <dbReference type="ChEBI" id="CHEBI:15378"/>
        <dbReference type="ChEBI" id="CHEBI:29999"/>
        <dbReference type="ChEBI" id="CHEBI:30616"/>
        <dbReference type="ChEBI" id="CHEBI:83421"/>
        <dbReference type="ChEBI" id="CHEBI:456216"/>
        <dbReference type="EC" id="2.7.11.1"/>
    </reaction>
</comment>
<feature type="compositionally biased region" description="Basic and acidic residues" evidence="9">
    <location>
        <begin position="9"/>
        <end position="27"/>
    </location>
</feature>
<dbReference type="InterPro" id="IPR011009">
    <property type="entry name" value="Kinase-like_dom_sf"/>
</dbReference>
<dbReference type="GO" id="GO:0005737">
    <property type="term" value="C:cytoplasm"/>
    <property type="evidence" value="ECO:0007669"/>
    <property type="project" value="TreeGrafter"/>
</dbReference>
<evidence type="ECO:0000256" key="8">
    <source>
        <dbReference type="ARBA" id="ARBA00048679"/>
    </source>
</evidence>
<proteinExistence type="predicted"/>
<gene>
    <name evidence="11" type="ORF">TCIL3000_9_2280</name>
</gene>
<organism evidence="11">
    <name type="scientific">Trypanosoma congolense (strain IL3000)</name>
    <dbReference type="NCBI Taxonomy" id="1068625"/>
    <lineage>
        <taxon>Eukaryota</taxon>
        <taxon>Discoba</taxon>
        <taxon>Euglenozoa</taxon>
        <taxon>Kinetoplastea</taxon>
        <taxon>Metakinetoplastina</taxon>
        <taxon>Trypanosomatida</taxon>
        <taxon>Trypanosomatidae</taxon>
        <taxon>Trypanosoma</taxon>
        <taxon>Nannomonas</taxon>
    </lineage>
</organism>
<evidence type="ECO:0000256" key="9">
    <source>
        <dbReference type="SAM" id="MobiDB-lite"/>
    </source>
</evidence>
<dbReference type="GO" id="GO:0004674">
    <property type="term" value="F:protein serine/threonine kinase activity"/>
    <property type="evidence" value="ECO:0007669"/>
    <property type="project" value="UniProtKB-KW"/>
</dbReference>
<comment type="catalytic activity">
    <reaction evidence="7">
        <text>L-threonyl-[protein] + ATP = O-phospho-L-threonyl-[protein] + ADP + H(+)</text>
        <dbReference type="Rhea" id="RHEA:46608"/>
        <dbReference type="Rhea" id="RHEA-COMP:11060"/>
        <dbReference type="Rhea" id="RHEA-COMP:11605"/>
        <dbReference type="ChEBI" id="CHEBI:15378"/>
        <dbReference type="ChEBI" id="CHEBI:30013"/>
        <dbReference type="ChEBI" id="CHEBI:30616"/>
        <dbReference type="ChEBI" id="CHEBI:61977"/>
        <dbReference type="ChEBI" id="CHEBI:456216"/>
        <dbReference type="EC" id="2.7.11.1"/>
    </reaction>
</comment>
<evidence type="ECO:0000256" key="4">
    <source>
        <dbReference type="ARBA" id="ARBA00022741"/>
    </source>
</evidence>
<evidence type="ECO:0000256" key="6">
    <source>
        <dbReference type="ARBA" id="ARBA00022840"/>
    </source>
</evidence>
<reference evidence="11" key="1">
    <citation type="journal article" date="2012" name="Proc. Natl. Acad. Sci. U.S.A.">
        <title>Antigenic diversity is generated by distinct evolutionary mechanisms in African trypanosome species.</title>
        <authorList>
            <person name="Jackson A.P."/>
            <person name="Berry A."/>
            <person name="Aslett M."/>
            <person name="Allison H.C."/>
            <person name="Burton P."/>
            <person name="Vavrova-Anderson J."/>
            <person name="Brown R."/>
            <person name="Browne H."/>
            <person name="Corton N."/>
            <person name="Hauser H."/>
            <person name="Gamble J."/>
            <person name="Gilderthorp R."/>
            <person name="Marcello L."/>
            <person name="McQuillan J."/>
            <person name="Otto T.D."/>
            <person name="Quail M.A."/>
            <person name="Sanders M.J."/>
            <person name="van Tonder A."/>
            <person name="Ginger M.L."/>
            <person name="Field M.C."/>
            <person name="Barry J.D."/>
            <person name="Hertz-Fowler C."/>
            <person name="Berriman M."/>
        </authorList>
    </citation>
    <scope>NUCLEOTIDE SEQUENCE</scope>
    <source>
        <strain evidence="11">IL3000</strain>
    </source>
</reference>
<evidence type="ECO:0000256" key="3">
    <source>
        <dbReference type="ARBA" id="ARBA00022679"/>
    </source>
</evidence>
<evidence type="ECO:0000256" key="2">
    <source>
        <dbReference type="ARBA" id="ARBA00022527"/>
    </source>
</evidence>
<evidence type="ECO:0000256" key="7">
    <source>
        <dbReference type="ARBA" id="ARBA00047899"/>
    </source>
</evidence>
<feature type="compositionally biased region" description="Low complexity" evidence="9">
    <location>
        <begin position="647"/>
        <end position="670"/>
    </location>
</feature>
<feature type="region of interest" description="Disordered" evidence="9">
    <location>
        <begin position="1"/>
        <end position="29"/>
    </location>
</feature>
<feature type="region of interest" description="Disordered" evidence="9">
    <location>
        <begin position="472"/>
        <end position="707"/>
    </location>
</feature>
<feature type="compositionally biased region" description="Polar residues" evidence="9">
    <location>
        <begin position="504"/>
        <end position="522"/>
    </location>
</feature>
<dbReference type="EC" id="2.7.11.1" evidence="1"/>
<evidence type="ECO:0000256" key="5">
    <source>
        <dbReference type="ARBA" id="ARBA00022777"/>
    </source>
</evidence>
<dbReference type="PANTHER" id="PTHR22967">
    <property type="entry name" value="SERINE/THREONINE PROTEIN KINASE"/>
    <property type="match status" value="1"/>
</dbReference>
<sequence length="707" mass="76028">MGSSGKASKSKDKAFSSKGKIEKHNSDGSETILIMGRPFRIVKKLSEKLGVSDDKSSKKSSSKKGKELLSYTVVVENIEGLPMFARHVVVKRTFFKVDEVLLAHREPEVLNRIRDKGILRVFHSEVTRSEGRLGTTVAMEYCPGNLEKRLQQEPRILEGEVVQILLALSSVLGYLHSRQPPIAHRAIYPGNVLINAEAAGANAYRLCNFRSAVTHAYQCENHEEMAAAMEDISRHTIPGYRAPEMVDPTNHKRIDERVDMWSLGVLLYHIMYQRLPFTDACWGLARKPKLQFPTENESWYCGSLRVVLEHLLEPDPEQRWDAFALINFVRFDDDLNKHIGPFCFTLTERPEGWEPQDVKVIGRPVPDKVLPEGVCGTTQVGEGNAVPGGNESEQAALRTAAALGREGDLAYPGLLAHCEKMISEQEKAWQEANSKVKAGGDLTKSGDALSLLGMSGNEGGVSQKNEASAIDDLFGGGVSQPTPSPNPTSDDLFGATPAPAANAQGPTTSQSASGGNNDNWKNSLFDVQEQQMQGPPGFSMPIDSSWETGAPLGNYVPNNTTASFGNQQAQGGWGEAPPASGFPGMPQQQAQGGWGGAPPASGFPGMPQQQAQGGWGGAPPASGFPGMPQQQAQGGWGEAPPAPGFPGMPQQQAQGGWGGAPPASGFPGMPQQQAQGDRGAVPTQGFQAMQQPPQQTENKDPFSSLFS</sequence>